<gene>
    <name evidence="1" type="ORF">UFOPK3957_01071</name>
</gene>
<dbReference type="AlphaFoldDB" id="A0A6J7NIE2"/>
<reference evidence="1" key="1">
    <citation type="submission" date="2020-05" db="EMBL/GenBank/DDBJ databases">
        <authorList>
            <person name="Chiriac C."/>
            <person name="Salcher M."/>
            <person name="Ghai R."/>
            <person name="Kavagutti S V."/>
        </authorList>
    </citation>
    <scope>NUCLEOTIDE SEQUENCE</scope>
</reference>
<evidence type="ECO:0000313" key="1">
    <source>
        <dbReference type="EMBL" id="CAB4992338.1"/>
    </source>
</evidence>
<sequence length="31" mass="3602">MACNANVTWRHSAALCRRAALLTDEVWEWAR</sequence>
<dbReference type="EMBL" id="CAFBOM010000176">
    <property type="protein sequence ID" value="CAB4992338.1"/>
    <property type="molecule type" value="Genomic_DNA"/>
</dbReference>
<accession>A0A6J7NIE2</accession>
<name>A0A6J7NIE2_9ZZZZ</name>
<protein>
    <submittedName>
        <fullName evidence="1">Unannotated protein</fullName>
    </submittedName>
</protein>
<organism evidence="1">
    <name type="scientific">freshwater metagenome</name>
    <dbReference type="NCBI Taxonomy" id="449393"/>
    <lineage>
        <taxon>unclassified sequences</taxon>
        <taxon>metagenomes</taxon>
        <taxon>ecological metagenomes</taxon>
    </lineage>
</organism>
<proteinExistence type="predicted"/>